<accession>A0ABV4UQQ6</accession>
<dbReference type="EMBL" id="JBHDLJ010000005">
    <property type="protein sequence ID" value="MFB0834577.1"/>
    <property type="molecule type" value="Genomic_DNA"/>
</dbReference>
<evidence type="ECO:0000313" key="2">
    <source>
        <dbReference type="EMBL" id="MFB0834577.1"/>
    </source>
</evidence>
<gene>
    <name evidence="2" type="ORF">ACETWP_08245</name>
</gene>
<proteinExistence type="predicted"/>
<keyword evidence="3" id="KW-1185">Reference proteome</keyword>
<keyword evidence="1" id="KW-0472">Membrane</keyword>
<name>A0ABV4UQQ6_9MICC</name>
<organism evidence="2 3">
    <name type="scientific">Arthrobacter halodurans</name>
    <dbReference type="NCBI Taxonomy" id="516699"/>
    <lineage>
        <taxon>Bacteria</taxon>
        <taxon>Bacillati</taxon>
        <taxon>Actinomycetota</taxon>
        <taxon>Actinomycetes</taxon>
        <taxon>Micrococcales</taxon>
        <taxon>Micrococcaceae</taxon>
        <taxon>Arthrobacter</taxon>
    </lineage>
</organism>
<protein>
    <submittedName>
        <fullName evidence="2">Uncharacterized protein</fullName>
    </submittedName>
</protein>
<feature type="transmembrane region" description="Helical" evidence="1">
    <location>
        <begin position="6"/>
        <end position="34"/>
    </location>
</feature>
<keyword evidence="1" id="KW-0812">Transmembrane</keyword>
<dbReference type="RefSeq" id="WP_373971751.1">
    <property type="nucleotide sequence ID" value="NZ_JBHDLJ010000005.1"/>
</dbReference>
<sequence length="49" mass="4726">MAGTVLVAGLVCWSYGLAMVTLAALGLVGLGAAITLPANLVPAKDAASI</sequence>
<keyword evidence="1" id="KW-1133">Transmembrane helix</keyword>
<comment type="caution">
    <text evidence="2">The sequence shown here is derived from an EMBL/GenBank/DDBJ whole genome shotgun (WGS) entry which is preliminary data.</text>
</comment>
<reference evidence="2 3" key="1">
    <citation type="submission" date="2024-09" db="EMBL/GenBank/DDBJ databases">
        <authorList>
            <person name="Salinas-Garcia M.A."/>
            <person name="Prieme A."/>
        </authorList>
    </citation>
    <scope>NUCLEOTIDE SEQUENCE [LARGE SCALE GENOMIC DNA]</scope>
    <source>
        <strain evidence="2 3">DSM 21081</strain>
    </source>
</reference>
<evidence type="ECO:0000256" key="1">
    <source>
        <dbReference type="SAM" id="Phobius"/>
    </source>
</evidence>
<dbReference type="Proteomes" id="UP001575652">
    <property type="component" value="Unassembled WGS sequence"/>
</dbReference>
<evidence type="ECO:0000313" key="3">
    <source>
        <dbReference type="Proteomes" id="UP001575652"/>
    </source>
</evidence>